<accession>A0A1V4H8Q4</accession>
<evidence type="ECO:0000256" key="8">
    <source>
        <dbReference type="SAM" id="Phobius"/>
    </source>
</evidence>
<evidence type="ECO:0000256" key="2">
    <source>
        <dbReference type="ARBA" id="ARBA00022654"/>
    </source>
</evidence>
<dbReference type="GO" id="GO:0006508">
    <property type="term" value="P:proteolysis"/>
    <property type="evidence" value="ECO:0007669"/>
    <property type="project" value="UniProtKB-KW"/>
</dbReference>
<dbReference type="AlphaFoldDB" id="A0A1V4H8Q4"/>
<comment type="caution">
    <text evidence="9">The sequence shown here is derived from an EMBL/GenBank/DDBJ whole genome shotgun (WGS) entry which is preliminary data.</text>
</comment>
<dbReference type="Pfam" id="PF04647">
    <property type="entry name" value="AgrB"/>
    <property type="match status" value="1"/>
</dbReference>
<evidence type="ECO:0000256" key="1">
    <source>
        <dbReference type="ARBA" id="ARBA00022475"/>
    </source>
</evidence>
<feature type="transmembrane region" description="Helical" evidence="8">
    <location>
        <begin position="80"/>
        <end position="100"/>
    </location>
</feature>
<evidence type="ECO:0000256" key="4">
    <source>
        <dbReference type="ARBA" id="ARBA00022692"/>
    </source>
</evidence>
<name>A0A1V4H8Q4_9BACL</name>
<dbReference type="Proteomes" id="UP000190626">
    <property type="component" value="Unassembled WGS sequence"/>
</dbReference>
<dbReference type="GO" id="GO:0016020">
    <property type="term" value="C:membrane"/>
    <property type="evidence" value="ECO:0007669"/>
    <property type="project" value="InterPro"/>
</dbReference>
<keyword evidence="5" id="KW-0378">Hydrolase</keyword>
<keyword evidence="10" id="KW-1185">Reference proteome</keyword>
<dbReference type="EMBL" id="MBTG01000056">
    <property type="protein sequence ID" value="OPH47590.1"/>
    <property type="molecule type" value="Genomic_DNA"/>
</dbReference>
<organism evidence="9 10">
    <name type="scientific">Paenibacillus ferrarius</name>
    <dbReference type="NCBI Taxonomy" id="1469647"/>
    <lineage>
        <taxon>Bacteria</taxon>
        <taxon>Bacillati</taxon>
        <taxon>Bacillota</taxon>
        <taxon>Bacilli</taxon>
        <taxon>Bacillales</taxon>
        <taxon>Paenibacillaceae</taxon>
        <taxon>Paenibacillus</taxon>
    </lineage>
</organism>
<evidence type="ECO:0000313" key="9">
    <source>
        <dbReference type="EMBL" id="OPH47590.1"/>
    </source>
</evidence>
<feature type="transmembrane region" description="Helical" evidence="8">
    <location>
        <begin position="36"/>
        <end position="68"/>
    </location>
</feature>
<feature type="transmembrane region" description="Helical" evidence="8">
    <location>
        <begin position="106"/>
        <end position="123"/>
    </location>
</feature>
<feature type="transmembrane region" description="Helical" evidence="8">
    <location>
        <begin position="135"/>
        <end position="158"/>
    </location>
</feature>
<evidence type="ECO:0000256" key="5">
    <source>
        <dbReference type="ARBA" id="ARBA00022801"/>
    </source>
</evidence>
<keyword evidence="1" id="KW-1003">Cell membrane</keyword>
<dbReference type="GO" id="GO:0009372">
    <property type="term" value="P:quorum sensing"/>
    <property type="evidence" value="ECO:0007669"/>
    <property type="project" value="UniProtKB-KW"/>
</dbReference>
<dbReference type="RefSeq" id="WP_079420199.1">
    <property type="nucleotide sequence ID" value="NZ_MBTG01000056.1"/>
</dbReference>
<sequence length="170" mass="19017">MVAFLSNRIANKLSIVVEIGLVEDMKKLSTKISNVIINYSILLISLATGIMVHNLINTLIGLIVFGLLRTLNGGFHLRKAEHCIFITSSLLVILPLAAPFIENHRYIFLSLAAIFILLFAPTKRSHRTNVRKRKFLSIAICLVVIILNNQVIDAALFVSSMTLIPIRKKR</sequence>
<protein>
    <recommendedName>
        <fullName evidence="11">Accessory regulator AgrB</fullName>
    </recommendedName>
</protein>
<dbReference type="GO" id="GO:0008233">
    <property type="term" value="F:peptidase activity"/>
    <property type="evidence" value="ECO:0007669"/>
    <property type="project" value="UniProtKB-KW"/>
</dbReference>
<keyword evidence="3" id="KW-0645">Protease</keyword>
<gene>
    <name evidence="9" type="ORF">BC351_10385</name>
</gene>
<dbReference type="STRING" id="1469647.BC351_10385"/>
<evidence type="ECO:0008006" key="11">
    <source>
        <dbReference type="Google" id="ProtNLM"/>
    </source>
</evidence>
<evidence type="ECO:0000256" key="6">
    <source>
        <dbReference type="ARBA" id="ARBA00022989"/>
    </source>
</evidence>
<proteinExistence type="predicted"/>
<keyword evidence="2" id="KW-0673">Quorum sensing</keyword>
<reference evidence="10" key="1">
    <citation type="submission" date="2016-07" db="EMBL/GenBank/DDBJ databases">
        <authorList>
            <person name="Florea S."/>
            <person name="Webb J.S."/>
            <person name="Jaromczyk J."/>
            <person name="Schardl C.L."/>
        </authorList>
    </citation>
    <scope>NUCLEOTIDE SEQUENCE [LARGE SCALE GENOMIC DNA]</scope>
    <source>
        <strain evidence="10">CY1</strain>
    </source>
</reference>
<dbReference type="OrthoDB" id="2666767at2"/>
<evidence type="ECO:0000313" key="10">
    <source>
        <dbReference type="Proteomes" id="UP000190626"/>
    </source>
</evidence>
<evidence type="ECO:0000256" key="7">
    <source>
        <dbReference type="ARBA" id="ARBA00023136"/>
    </source>
</evidence>
<evidence type="ECO:0000256" key="3">
    <source>
        <dbReference type="ARBA" id="ARBA00022670"/>
    </source>
</evidence>
<keyword evidence="6 8" id="KW-1133">Transmembrane helix</keyword>
<dbReference type="InterPro" id="IPR006741">
    <property type="entry name" value="AgrB"/>
</dbReference>
<keyword evidence="4 8" id="KW-0812">Transmembrane</keyword>
<keyword evidence="7 8" id="KW-0472">Membrane</keyword>